<comment type="catalytic activity">
    <reaction evidence="9">
        <text>glyoxylate + L-serine = 3-hydroxypyruvate + glycine</text>
        <dbReference type="Rhea" id="RHEA:19125"/>
        <dbReference type="ChEBI" id="CHEBI:17180"/>
        <dbReference type="ChEBI" id="CHEBI:33384"/>
        <dbReference type="ChEBI" id="CHEBI:36655"/>
        <dbReference type="ChEBI" id="CHEBI:57305"/>
        <dbReference type="EC" id="2.6.1.45"/>
    </reaction>
</comment>
<evidence type="ECO:0000256" key="6">
    <source>
        <dbReference type="ARBA" id="ARBA00060690"/>
    </source>
</evidence>
<dbReference type="EC" id="2.6.1.45" evidence="7"/>
<dbReference type="InterPro" id="IPR015424">
    <property type="entry name" value="PyrdxlP-dep_Trfase"/>
</dbReference>
<dbReference type="EMBL" id="CP005587">
    <property type="protein sequence ID" value="AGK59459.1"/>
    <property type="molecule type" value="Genomic_DNA"/>
</dbReference>
<dbReference type="InterPro" id="IPR015422">
    <property type="entry name" value="PyrdxlP-dep_Trfase_small"/>
</dbReference>
<protein>
    <recommendedName>
        <fullName evidence="8">Serine--glyoxylate aminotransferase</fullName>
        <ecNumber evidence="7">2.6.1.45</ecNumber>
    </recommendedName>
</protein>
<keyword evidence="4 13" id="KW-0808">Transferase</keyword>
<accession>N0B770</accession>
<dbReference type="GO" id="GO:0019265">
    <property type="term" value="P:glycine biosynthetic process, by transamination of glyoxylate"/>
    <property type="evidence" value="ECO:0007669"/>
    <property type="project" value="TreeGrafter"/>
</dbReference>
<evidence type="ECO:0000256" key="3">
    <source>
        <dbReference type="ARBA" id="ARBA00022576"/>
    </source>
</evidence>
<keyword evidence="14" id="KW-1185">Reference proteome</keyword>
<evidence type="ECO:0000256" key="4">
    <source>
        <dbReference type="ARBA" id="ARBA00022679"/>
    </source>
</evidence>
<feature type="domain" description="Aminotransferase class V" evidence="12">
    <location>
        <begin position="46"/>
        <end position="290"/>
    </location>
</feature>
<evidence type="ECO:0000256" key="5">
    <source>
        <dbReference type="ARBA" id="ARBA00022898"/>
    </source>
</evidence>
<dbReference type="GO" id="GO:0050281">
    <property type="term" value="F:L-serine-glyoxylate transaminase activity"/>
    <property type="evidence" value="ECO:0007669"/>
    <property type="project" value="UniProtKB-EC"/>
</dbReference>
<dbReference type="CDD" id="cd06451">
    <property type="entry name" value="AGAT_like"/>
    <property type="match status" value="1"/>
</dbReference>
<keyword evidence="3 13" id="KW-0032">Aminotransferase</keyword>
<dbReference type="FunFam" id="3.90.1150.10:FF:000031">
    <property type="entry name" value="Serine--glyoxylate aminotransferase"/>
    <property type="match status" value="1"/>
</dbReference>
<dbReference type="GO" id="GO:0008453">
    <property type="term" value="F:alanine-glyoxylate transaminase activity"/>
    <property type="evidence" value="ECO:0007669"/>
    <property type="project" value="TreeGrafter"/>
</dbReference>
<dbReference type="PANTHER" id="PTHR21152">
    <property type="entry name" value="AMINOTRANSFERASE CLASS V"/>
    <property type="match status" value="1"/>
</dbReference>
<dbReference type="KEGG" id="hdt:HYPDE_38948"/>
<name>N0B770_9HYPH</name>
<proteinExistence type="inferred from homology"/>
<dbReference type="eggNOG" id="COG0075">
    <property type="taxonomic scope" value="Bacteria"/>
</dbReference>
<dbReference type="InterPro" id="IPR015421">
    <property type="entry name" value="PyrdxlP-dep_Trfase_major"/>
</dbReference>
<comment type="similarity">
    <text evidence="2">Belongs to the class-V pyridoxal-phosphate-dependent aminotransferase family.</text>
</comment>
<dbReference type="RefSeq" id="WP_015599474.1">
    <property type="nucleotide sequence ID" value="NC_021172.1"/>
</dbReference>
<dbReference type="GO" id="GO:0004760">
    <property type="term" value="F:L-serine-pyruvate transaminase activity"/>
    <property type="evidence" value="ECO:0007669"/>
    <property type="project" value="TreeGrafter"/>
</dbReference>
<dbReference type="FunFam" id="3.40.640.10:FF:000054">
    <property type="entry name" value="Serine--glyoxylate aminotransferase"/>
    <property type="match status" value="1"/>
</dbReference>
<dbReference type="PIRSF" id="PIRSF000524">
    <property type="entry name" value="SPT"/>
    <property type="match status" value="1"/>
</dbReference>
<organism evidence="13 14">
    <name type="scientific">Hyphomicrobium denitrificans 1NES1</name>
    <dbReference type="NCBI Taxonomy" id="670307"/>
    <lineage>
        <taxon>Bacteria</taxon>
        <taxon>Pseudomonadati</taxon>
        <taxon>Pseudomonadota</taxon>
        <taxon>Alphaproteobacteria</taxon>
        <taxon>Hyphomicrobiales</taxon>
        <taxon>Hyphomicrobiaceae</taxon>
        <taxon>Hyphomicrobium</taxon>
    </lineage>
</organism>
<reference evidence="13 14" key="1">
    <citation type="journal article" date="2013" name="Genome Announc.">
        <title>Genome sequences for three denitrifying bacterial strains isolated from a uranium- and nitrate-contaminated subsurface environment.</title>
        <authorList>
            <person name="Venkatramanan R."/>
            <person name="Prakash O."/>
            <person name="Woyke T."/>
            <person name="Chain P."/>
            <person name="Goodwin L.A."/>
            <person name="Watson D."/>
            <person name="Brooks S."/>
            <person name="Kostka J.E."/>
            <person name="Green S.J."/>
        </authorList>
    </citation>
    <scope>NUCLEOTIDE SEQUENCE [LARGE SCALE GENOMIC DNA]</scope>
    <source>
        <strain evidence="13 14">1NES1</strain>
    </source>
</reference>
<gene>
    <name evidence="13" type="ORF">HYPDE_38948</name>
</gene>
<evidence type="ECO:0000259" key="12">
    <source>
        <dbReference type="Pfam" id="PF00266"/>
    </source>
</evidence>
<evidence type="ECO:0000256" key="1">
    <source>
        <dbReference type="ARBA" id="ARBA00001933"/>
    </source>
</evidence>
<dbReference type="OrthoDB" id="389074at2"/>
<dbReference type="Proteomes" id="UP000005952">
    <property type="component" value="Chromosome"/>
</dbReference>
<feature type="modified residue" description="N6-(pyridoxal phosphate)lysine" evidence="11">
    <location>
        <position position="197"/>
    </location>
</feature>
<comment type="pathway">
    <text evidence="6">One-carbon metabolism; formaldehyde assimilation via serine pathway.</text>
</comment>
<dbReference type="AlphaFoldDB" id="N0B770"/>
<sequence>MTTVTPHLFIPGPTNVPDAVRIAMNLPMEDMRSPEFPKLTLPIFEDLKKVFKMKDGRVFLFPSSGTGAWESAIQNTLAVGDKVLMSRFGQFSLLWVDMAERLGLKPEVCDEEWGTGVPVEKYAEILAKDKNHEIKAVFVTQNETATGVASDVAGVRKALDAAKHPALLMVDGVSSVGSLDMRMGEWGVDCCVSGSQKGFMLPTGLGILAVSQKALDVNKSKNGRMNRCFFSFEDMIKTNDQGFFPYTPATTLIRGLRTSIDLLLGEGIDNVVARHHRLASGVRAGVHAWGLKLCAKEPKWHSDTVSAVLVPEGFDSNVVTKTAYYRYNTSLGLGLNKVAGKVFRIGHLGSLDEFMVGGVLFAVEMALKDCGIPVKLGSGTGAAAEYFTNNPVKSATSAEPIKAKAA</sequence>
<evidence type="ECO:0000313" key="14">
    <source>
        <dbReference type="Proteomes" id="UP000005952"/>
    </source>
</evidence>
<evidence type="ECO:0000256" key="8">
    <source>
        <dbReference type="ARBA" id="ARBA00070386"/>
    </source>
</evidence>
<evidence type="ECO:0000256" key="2">
    <source>
        <dbReference type="ARBA" id="ARBA00009236"/>
    </source>
</evidence>
<comment type="cofactor">
    <cofactor evidence="1 11">
        <name>pyridoxal 5'-phosphate</name>
        <dbReference type="ChEBI" id="CHEBI:597326"/>
    </cofactor>
</comment>
<evidence type="ECO:0000313" key="13">
    <source>
        <dbReference type="EMBL" id="AGK59459.1"/>
    </source>
</evidence>
<dbReference type="Gene3D" id="3.40.640.10">
    <property type="entry name" value="Type I PLP-dependent aspartate aminotransferase-like (Major domain)"/>
    <property type="match status" value="1"/>
</dbReference>
<dbReference type="InterPro" id="IPR000192">
    <property type="entry name" value="Aminotrans_V_dom"/>
</dbReference>
<dbReference type="InterPro" id="IPR024169">
    <property type="entry name" value="SP_NH2Trfase/AEP_transaminase"/>
</dbReference>
<evidence type="ECO:0000256" key="9">
    <source>
        <dbReference type="ARBA" id="ARBA00093187"/>
    </source>
</evidence>
<dbReference type="SUPFAM" id="SSF53383">
    <property type="entry name" value="PLP-dependent transferases"/>
    <property type="match status" value="1"/>
</dbReference>
<keyword evidence="5 11" id="KW-0663">Pyridoxal phosphate</keyword>
<evidence type="ECO:0000256" key="10">
    <source>
        <dbReference type="PIRSR" id="PIRSR000524-1"/>
    </source>
</evidence>
<evidence type="ECO:0000256" key="7">
    <source>
        <dbReference type="ARBA" id="ARBA00067024"/>
    </source>
</evidence>
<feature type="binding site" evidence="10">
    <location>
        <position position="344"/>
    </location>
    <ligand>
        <name>substrate</name>
    </ligand>
</feature>
<dbReference type="Gene3D" id="3.90.1150.10">
    <property type="entry name" value="Aspartate Aminotransferase, domain 1"/>
    <property type="match status" value="1"/>
</dbReference>
<dbReference type="PANTHER" id="PTHR21152:SF24">
    <property type="entry name" value="ALANINE--GLYOXYLATE AMINOTRANSFERASE 1"/>
    <property type="match status" value="1"/>
</dbReference>
<dbReference type="HOGENOM" id="CLU_027686_1_0_5"/>
<dbReference type="STRING" id="670307.HYPDE_38948"/>
<evidence type="ECO:0000256" key="11">
    <source>
        <dbReference type="PIRSR" id="PIRSR000524-50"/>
    </source>
</evidence>
<dbReference type="Pfam" id="PF00266">
    <property type="entry name" value="Aminotran_5"/>
    <property type="match status" value="1"/>
</dbReference>